<protein>
    <submittedName>
        <fullName evidence="2">Stage II sporulation protein M</fullName>
    </submittedName>
</protein>
<dbReference type="Pfam" id="PF01944">
    <property type="entry name" value="SpoIIM"/>
    <property type="match status" value="1"/>
</dbReference>
<name>A0AAU8HRF5_9FIRM</name>
<evidence type="ECO:0000313" key="2">
    <source>
        <dbReference type="EMBL" id="XCI28133.1"/>
    </source>
</evidence>
<dbReference type="PANTHER" id="PTHR35337:SF1">
    <property type="entry name" value="SLR1478 PROTEIN"/>
    <property type="match status" value="1"/>
</dbReference>
<organism evidence="2">
    <name type="scientific">Proteinivorax hydrogeniformans</name>
    <dbReference type="NCBI Taxonomy" id="1826727"/>
    <lineage>
        <taxon>Bacteria</taxon>
        <taxon>Bacillati</taxon>
        <taxon>Bacillota</taxon>
        <taxon>Clostridia</taxon>
        <taxon>Eubacteriales</taxon>
        <taxon>Proteinivoracaceae</taxon>
        <taxon>Proteinivorax</taxon>
    </lineage>
</organism>
<keyword evidence="1" id="KW-0812">Transmembrane</keyword>
<keyword evidence="1" id="KW-0472">Membrane</keyword>
<dbReference type="PANTHER" id="PTHR35337">
    <property type="entry name" value="SLR1478 PROTEIN"/>
    <property type="match status" value="1"/>
</dbReference>
<feature type="transmembrane region" description="Helical" evidence="1">
    <location>
        <begin position="21"/>
        <end position="42"/>
    </location>
</feature>
<dbReference type="AlphaFoldDB" id="A0AAU8HRF5"/>
<sequence length="211" mass="23576">MLVEIYKRQWELFKKHYAKPTALIALISIVIAFFSFFVLMVFQDLLIEITDELFMHFEELGVNPNTSHSDLFLIVLVNNLRVSAFMVLLGFIPIIVLPAVSGVVTSISVSMILALFNTFDLYPVQTLIYGILPHGIIELFAIYLAGGIGVFLSLNMFKKIFSSKRAEINIGIIIKDSIISYLIVVAPLIILAAVIEGFVTPVLIDNFHPSL</sequence>
<evidence type="ECO:0000256" key="1">
    <source>
        <dbReference type="SAM" id="Phobius"/>
    </source>
</evidence>
<reference evidence="2" key="1">
    <citation type="journal article" date="2018" name="Antonie Van Leeuwenhoek">
        <title>Proteinivorax hydrogeniformans sp. nov., an anaerobic, haloalkaliphilic bacterium fermenting proteinaceous compounds with high hydrogen production.</title>
        <authorList>
            <person name="Boltyanskaya Y."/>
            <person name="Detkova E."/>
            <person name="Pimenov N."/>
            <person name="Kevbrin V."/>
        </authorList>
    </citation>
    <scope>NUCLEOTIDE SEQUENCE</scope>
    <source>
        <strain evidence="2">Z-710</strain>
    </source>
</reference>
<proteinExistence type="predicted"/>
<keyword evidence="1" id="KW-1133">Transmembrane helix</keyword>
<accession>A0AAU8HRF5</accession>
<feature type="transmembrane region" description="Helical" evidence="1">
    <location>
        <begin position="136"/>
        <end position="157"/>
    </location>
</feature>
<reference evidence="2" key="2">
    <citation type="submission" date="2024-06" db="EMBL/GenBank/DDBJ databases">
        <authorList>
            <person name="Petrova K.O."/>
            <person name="Toshchakov S.V."/>
            <person name="Boltjanskaja Y.V."/>
            <person name="Kevbrin V.V."/>
        </authorList>
    </citation>
    <scope>NUCLEOTIDE SEQUENCE</scope>
    <source>
        <strain evidence="2">Z-710</strain>
    </source>
</reference>
<dbReference type="InterPro" id="IPR002798">
    <property type="entry name" value="SpoIIM-like"/>
</dbReference>
<dbReference type="EMBL" id="CP159485">
    <property type="protein sequence ID" value="XCI28133.1"/>
    <property type="molecule type" value="Genomic_DNA"/>
</dbReference>
<gene>
    <name evidence="2" type="ORF">PRVXH_002079</name>
</gene>
<feature type="transmembrane region" description="Helical" evidence="1">
    <location>
        <begin position="178"/>
        <end position="204"/>
    </location>
</feature>
<dbReference type="RefSeq" id="WP_353892710.1">
    <property type="nucleotide sequence ID" value="NZ_CP159485.1"/>
</dbReference>